<keyword evidence="1" id="KW-0812">Transmembrane</keyword>
<dbReference type="AlphaFoldDB" id="A0AB39HKR5"/>
<keyword evidence="1" id="KW-1133">Transmembrane helix</keyword>
<gene>
    <name evidence="2" type="ORF">AB4Y30_17205</name>
</gene>
<protein>
    <recommendedName>
        <fullName evidence="3">DUF4083 domain-containing protein</fullName>
    </recommendedName>
</protein>
<reference evidence="2" key="1">
    <citation type="submission" date="2024-07" db="EMBL/GenBank/DDBJ databases">
        <title>Halotolerant mesophilic bacterium Ornithinibacillus sp. 4-3, sp. nov., isolated from soil.</title>
        <authorList>
            <person name="Sidarenka A.V."/>
            <person name="Guliayeva D.E."/>
            <person name="Leanovich S.I."/>
            <person name="Hileuskaya K.S."/>
            <person name="Akhremchuk A.E."/>
            <person name="Sikolenko M.A."/>
            <person name="Valentovich L.N."/>
        </authorList>
    </citation>
    <scope>NUCLEOTIDE SEQUENCE</scope>
    <source>
        <strain evidence="2">4-3</strain>
    </source>
</reference>
<accession>A0AB39HKR5</accession>
<name>A0AB39HKR5_9BACI</name>
<dbReference type="EMBL" id="CP162599">
    <property type="protein sequence ID" value="XDK32724.1"/>
    <property type="molecule type" value="Genomic_DNA"/>
</dbReference>
<keyword evidence="1" id="KW-0472">Membrane</keyword>
<sequence length="56" mass="6548">MEVLLIFIAIPIILIFSIFVLIRGVKKRVNEPTNQLKEEVANLEKRVNDLEVEKDR</sequence>
<evidence type="ECO:0000313" key="2">
    <source>
        <dbReference type="EMBL" id="XDK32724.1"/>
    </source>
</evidence>
<dbReference type="RefSeq" id="WP_368653412.1">
    <property type="nucleotide sequence ID" value="NZ_CP162599.1"/>
</dbReference>
<organism evidence="2">
    <name type="scientific">Ornithinibacillus sp. 4-3</name>
    <dbReference type="NCBI Taxonomy" id="3231488"/>
    <lineage>
        <taxon>Bacteria</taxon>
        <taxon>Bacillati</taxon>
        <taxon>Bacillota</taxon>
        <taxon>Bacilli</taxon>
        <taxon>Bacillales</taxon>
        <taxon>Bacillaceae</taxon>
        <taxon>Ornithinibacillus</taxon>
    </lineage>
</organism>
<evidence type="ECO:0000256" key="1">
    <source>
        <dbReference type="SAM" id="Phobius"/>
    </source>
</evidence>
<proteinExistence type="predicted"/>
<feature type="transmembrane region" description="Helical" evidence="1">
    <location>
        <begin position="6"/>
        <end position="25"/>
    </location>
</feature>
<evidence type="ECO:0008006" key="3">
    <source>
        <dbReference type="Google" id="ProtNLM"/>
    </source>
</evidence>